<gene>
    <name evidence="1" type="ORF">ACFOND_13085</name>
</gene>
<dbReference type="Proteomes" id="UP001595710">
    <property type="component" value="Unassembled WGS sequence"/>
</dbReference>
<accession>A0ABV7WVV1</accession>
<dbReference type="PANTHER" id="PTHR42637">
    <property type="entry name" value="TRNA-(MS[2]IO[6]A)-HYDROXYLASE"/>
    <property type="match status" value="1"/>
</dbReference>
<dbReference type="RefSeq" id="WP_290281978.1">
    <property type="nucleotide sequence ID" value="NZ_JAUFQI010000001.1"/>
</dbReference>
<dbReference type="PANTHER" id="PTHR42637:SF1">
    <property type="entry name" value="TRNA 2-(METHYLSULFANYL)-N(6)-ISOPENTENYLADENOSINE(37) HYDROXYLASE"/>
    <property type="match status" value="1"/>
</dbReference>
<dbReference type="SUPFAM" id="SSF47240">
    <property type="entry name" value="Ferritin-like"/>
    <property type="match status" value="1"/>
</dbReference>
<evidence type="ECO:0000313" key="2">
    <source>
        <dbReference type="Proteomes" id="UP001595710"/>
    </source>
</evidence>
<dbReference type="InterPro" id="IPR012347">
    <property type="entry name" value="Ferritin-like"/>
</dbReference>
<name>A0ABV7WVV1_9GAMM</name>
<dbReference type="Gene3D" id="1.20.1260.10">
    <property type="match status" value="1"/>
</dbReference>
<organism evidence="1 2">
    <name type="scientific">Reinekea marina</name>
    <dbReference type="NCBI Taxonomy" id="1310421"/>
    <lineage>
        <taxon>Bacteria</taxon>
        <taxon>Pseudomonadati</taxon>
        <taxon>Pseudomonadota</taxon>
        <taxon>Gammaproteobacteria</taxon>
        <taxon>Oceanospirillales</taxon>
        <taxon>Saccharospirillaceae</taxon>
        <taxon>Reinekea</taxon>
    </lineage>
</organism>
<dbReference type="InterPro" id="IPR009078">
    <property type="entry name" value="Ferritin-like_SF"/>
</dbReference>
<protein>
    <submittedName>
        <fullName evidence="1">tRNA-(Ms[2]io[6]A)-hydroxylase</fullName>
    </submittedName>
</protein>
<sequence>MHKAEIDELLVDIRGFLACETPDGWVQAALSNLPTLLIDHANCEKKAASTAMSMMYKYIDRPELLAKMSKLAREELVHFDQVLKIMKQRDISYDHVPAGRYAATLFKMVVKEEPQLLIDKCILGAIVEARSCERFAKLVPHLDPELGKFYFSLLRSEARHYQHYINLAEKYADSPINLRLNEFLLAEKELILSEDTEFRFHSGVPNAA</sequence>
<dbReference type="InterPro" id="IPR010386">
    <property type="entry name" value="tRNA-Hydrxlase_MiaE"/>
</dbReference>
<dbReference type="Pfam" id="PF06175">
    <property type="entry name" value="MiaE"/>
    <property type="match status" value="1"/>
</dbReference>
<keyword evidence="2" id="KW-1185">Reference proteome</keyword>
<evidence type="ECO:0000313" key="1">
    <source>
        <dbReference type="EMBL" id="MFC3702575.1"/>
    </source>
</evidence>
<dbReference type="EMBL" id="JBHRYN010000013">
    <property type="protein sequence ID" value="MFC3702575.1"/>
    <property type="molecule type" value="Genomic_DNA"/>
</dbReference>
<dbReference type="CDD" id="cd07910">
    <property type="entry name" value="MiaE"/>
    <property type="match status" value="1"/>
</dbReference>
<dbReference type="PIRSF" id="PIRSF020736">
    <property type="entry name" value="MiaE"/>
    <property type="match status" value="1"/>
</dbReference>
<reference evidence="2" key="1">
    <citation type="journal article" date="2019" name="Int. J. Syst. Evol. Microbiol.">
        <title>The Global Catalogue of Microorganisms (GCM) 10K type strain sequencing project: providing services to taxonomists for standard genome sequencing and annotation.</title>
        <authorList>
            <consortium name="The Broad Institute Genomics Platform"/>
            <consortium name="The Broad Institute Genome Sequencing Center for Infectious Disease"/>
            <person name="Wu L."/>
            <person name="Ma J."/>
        </authorList>
    </citation>
    <scope>NUCLEOTIDE SEQUENCE [LARGE SCALE GENOMIC DNA]</scope>
    <source>
        <strain evidence="2">CECT 8288</strain>
    </source>
</reference>
<comment type="caution">
    <text evidence="1">The sequence shown here is derived from an EMBL/GenBank/DDBJ whole genome shotgun (WGS) entry which is preliminary data.</text>
</comment>
<proteinExistence type="predicted"/>